<dbReference type="AlphaFoldDB" id="A0A922I6H2"/>
<feature type="transmembrane region" description="Helical" evidence="2">
    <location>
        <begin position="248"/>
        <end position="273"/>
    </location>
</feature>
<feature type="region of interest" description="Disordered" evidence="1">
    <location>
        <begin position="946"/>
        <end position="1248"/>
    </location>
</feature>
<feature type="compositionally biased region" description="Low complexity" evidence="1">
    <location>
        <begin position="814"/>
        <end position="825"/>
    </location>
</feature>
<dbReference type="Proteomes" id="UP000790347">
    <property type="component" value="Unassembled WGS sequence"/>
</dbReference>
<protein>
    <submittedName>
        <fullName evidence="3">Uncharacterized protein</fullName>
    </submittedName>
</protein>
<feature type="region of interest" description="Disordered" evidence="1">
    <location>
        <begin position="803"/>
        <end position="841"/>
    </location>
</feature>
<name>A0A922I6H2_DERFA</name>
<sequence>MITKDHFVYQLPMNSTLLNKNQLYLKNSPINIAYKYPVLFNDLRFFYIKSIATNIFTIIDSKDDWLCLNIQTGLQTSIVPIYYGIKTKRVIFGWKFRTMFYDDIFISTLEPCHFHIIRRFYEKSNNKYVLQLATYKCNDDKSLEKTTDHVLINGFHSLCYDDDSKQKIHIDEKTCKTPVNWLILKGLNVYGKFYLFGKDSYVYSFDEILLKSKSDKRLPQSYIVKIQTFESFFLCQGTIFPDPMSHDLLYWIIAVVVFLLIILILVLCCIIFVKRKIDESNQIRTRSRFYQSKIAESGSIAEEFLASDVSTTNKKKIKSSSIKGIDKNNVASITTIKSKQPKSSSNRSRSIFVCKDSTKSMINSKSSIIPKQKMLSKLSTNSTAPFLSEPSYKNNSSVSKSTIKCQMSKVKSMIMISYSEIKMIMLIITLVIDQLLINVLAQDTDEICMKTLAGYDGSDDLNILTIGMTRIHMLLVTKDYNVYAIKRDSMNVAINTLYLHKKSSPLLNIYPKLYNSKEWQDIQHYVYNSITLIDSYTDWFCFLTSKLLYPSFGLCYDLTHSRIIVGWRLANRFKEVTISSTRPGHFYTIRNKSDDNPSLQIASYNTSDSAIQDKTRIRLGEFRSICFDDKDTKQIRIPITSIWKSCSKPVEWSVMKGFVANGRFYLFTKESIYSFNEDVYDSPEESYPFQNHSYQSFFNCIGSPTIITTIVTTESNSQTSSSSVVTETQTNTMSSITTTHSTTVVPSIVSKSNIMLAAIITAICLFAFYYYCYREQNSIQIESIYSSNKVMGKSRSGSIRIQNIQANPNRRRSPSSSSSSSVIKSSSKKRKTLNKKSKRSISNRQLSLSASGVSNNVVECKSIYVENDFDDHLIDKTNQYIQRGEHVIEKLPHGHLQNKIEHYVRELIYLEEQLRRHNHNQHQVERLEWEIERIIIEFKPWLEEAEDLTRENTTPNPTTTTTEPTTTTTEPTTTTTEPTTTTTEPTTTTTEPTTTTTEPTTTTTTEPTTTTTEPTTTTTTEPTTTTTEPTTTTTTTEPTTTTTEPTTTTTEPTTTTTEPTTTTTEPTTTTTEPTTTTTEPTTTTTEPTTTEPTTTTTEPTTTTTEPTTTTTEPTTTTTEPTTTTTEPTTTTTEPTTTTTEPTTTTTEPTTTTTEPTTTTTEPTTTTTEPTTTTTEPTTTTTEPTTTTTEPTTTTTEPTTTTTEPTTTTTTEPTTTTTESTTTTTEPTTTTTEPTTSTWRPTTTTTEPTTLRYTTLKPTTINRTTFWN</sequence>
<keyword evidence="2" id="KW-1133">Transmembrane helix</keyword>
<reference evidence="3" key="2">
    <citation type="journal article" date="2022" name="Res Sq">
        <title>Comparative Genomics Reveals Insights into the Divergent Evolution of Astigmatic Mites and Household Pest Adaptations.</title>
        <authorList>
            <person name="Xiong Q."/>
            <person name="Wan A.T.-Y."/>
            <person name="Liu X.-Y."/>
            <person name="Fung C.S.-H."/>
            <person name="Xiao X."/>
            <person name="Malainual N."/>
            <person name="Hou J."/>
            <person name="Wang L."/>
            <person name="Wang M."/>
            <person name="Yang K."/>
            <person name="Cui Y."/>
            <person name="Leung E."/>
            <person name="Nong W."/>
            <person name="Shin S.-K."/>
            <person name="Au S."/>
            <person name="Jeong K.Y."/>
            <person name="Chew F.T."/>
            <person name="Hui J."/>
            <person name="Leung T.F."/>
            <person name="Tungtrongchitr A."/>
            <person name="Zhong N."/>
            <person name="Liu Z."/>
            <person name="Tsui S."/>
        </authorList>
    </citation>
    <scope>NUCLEOTIDE SEQUENCE</scope>
    <source>
        <strain evidence="3">Derf</strain>
        <tissue evidence="3">Whole organism</tissue>
    </source>
</reference>
<keyword evidence="2" id="KW-0472">Membrane</keyword>
<proteinExistence type="predicted"/>
<keyword evidence="2" id="KW-0812">Transmembrane</keyword>
<evidence type="ECO:0000313" key="3">
    <source>
        <dbReference type="EMBL" id="KAH9526297.1"/>
    </source>
</evidence>
<feature type="compositionally biased region" description="Basic residues" evidence="1">
    <location>
        <begin position="826"/>
        <end position="841"/>
    </location>
</feature>
<keyword evidence="4" id="KW-1185">Reference proteome</keyword>
<feature type="compositionally biased region" description="Low complexity" evidence="1">
    <location>
        <begin position="953"/>
        <end position="1248"/>
    </location>
</feature>
<reference evidence="3" key="1">
    <citation type="submission" date="2013-05" db="EMBL/GenBank/DDBJ databases">
        <authorList>
            <person name="Yim A.K.Y."/>
            <person name="Chan T.F."/>
            <person name="Ji K.M."/>
            <person name="Liu X.Y."/>
            <person name="Zhou J.W."/>
            <person name="Li R.Q."/>
            <person name="Yang K.Y."/>
            <person name="Li J."/>
            <person name="Li M."/>
            <person name="Law P.T.W."/>
            <person name="Wu Y.L."/>
            <person name="Cai Z.L."/>
            <person name="Qin H."/>
            <person name="Bao Y."/>
            <person name="Leung R.K.K."/>
            <person name="Ng P.K.S."/>
            <person name="Zou J."/>
            <person name="Zhong X.J."/>
            <person name="Ran P.X."/>
            <person name="Zhong N.S."/>
            <person name="Liu Z.G."/>
            <person name="Tsui S.K.W."/>
        </authorList>
    </citation>
    <scope>NUCLEOTIDE SEQUENCE</scope>
    <source>
        <strain evidence="3">Derf</strain>
        <tissue evidence="3">Whole organism</tissue>
    </source>
</reference>
<evidence type="ECO:0000256" key="2">
    <source>
        <dbReference type="SAM" id="Phobius"/>
    </source>
</evidence>
<gene>
    <name evidence="3" type="ORF">DERF_000395</name>
</gene>
<evidence type="ECO:0000256" key="1">
    <source>
        <dbReference type="SAM" id="MobiDB-lite"/>
    </source>
</evidence>
<comment type="caution">
    <text evidence="3">The sequence shown here is derived from an EMBL/GenBank/DDBJ whole genome shotgun (WGS) entry which is preliminary data.</text>
</comment>
<evidence type="ECO:0000313" key="4">
    <source>
        <dbReference type="Proteomes" id="UP000790347"/>
    </source>
</evidence>
<organism evidence="3 4">
    <name type="scientific">Dermatophagoides farinae</name>
    <name type="common">American house dust mite</name>
    <dbReference type="NCBI Taxonomy" id="6954"/>
    <lineage>
        <taxon>Eukaryota</taxon>
        <taxon>Metazoa</taxon>
        <taxon>Ecdysozoa</taxon>
        <taxon>Arthropoda</taxon>
        <taxon>Chelicerata</taxon>
        <taxon>Arachnida</taxon>
        <taxon>Acari</taxon>
        <taxon>Acariformes</taxon>
        <taxon>Sarcoptiformes</taxon>
        <taxon>Astigmata</taxon>
        <taxon>Psoroptidia</taxon>
        <taxon>Analgoidea</taxon>
        <taxon>Pyroglyphidae</taxon>
        <taxon>Dermatophagoidinae</taxon>
        <taxon>Dermatophagoides</taxon>
    </lineage>
</organism>
<dbReference type="EMBL" id="ASGP02000001">
    <property type="protein sequence ID" value="KAH9526297.1"/>
    <property type="molecule type" value="Genomic_DNA"/>
</dbReference>
<accession>A0A922I6H2</accession>